<feature type="compositionally biased region" description="Low complexity" evidence="21">
    <location>
        <begin position="114"/>
        <end position="136"/>
    </location>
</feature>
<feature type="compositionally biased region" description="Polar residues" evidence="21">
    <location>
        <begin position="198"/>
        <end position="207"/>
    </location>
</feature>
<dbReference type="InterPro" id="IPR016392">
    <property type="entry name" value="Lg_T_Ag_polyomavir"/>
</dbReference>
<dbReference type="SUPFAM" id="SSF55464">
    <property type="entry name" value="Origin of replication-binding domain, RBD-like"/>
    <property type="match status" value="1"/>
</dbReference>
<feature type="domain" description="T-ag OBD" evidence="23">
    <location>
        <begin position="224"/>
        <end position="343"/>
    </location>
</feature>
<evidence type="ECO:0000256" key="8">
    <source>
        <dbReference type="ARBA" id="ARBA00022771"/>
    </source>
</evidence>
<sequence length="714" mass="80374">MDRLLERDERKQLVQLLEVTPQAYYNVSLMRTAFKRVCRKLHPDKGGDPRQMTLLNSLWQRYQEGVIRLRTTQVYSDAYGSSAFRERYTAWASGVFTNERPRPEPDLHCDESCDSSSSEETPSSSQAPSSGYNSYSFDSGCRFSTSTPTPEDEVPPPSFGQSSFSQTSSQSSNGGSGEPGEEPSPKRARSSDHVDGSCPSSQASFASTPPKEKAKMGDGPTDIPSCLFDYISHAIFTNKTFNSFIVFSTLEKVTLLYEKCEMLKIEFKSLHSIEQGVHAGTGLLLILTSAKHRVSAVKNHCAKFCTVSFLVVRVVLKPLDLYKALSQVPFKELKSNKVLCSADFDDSKEESCSWAKVAEFAVDAGLDDPYLILAHYLDFATNPPCAKCEPLKTKAHSYHVEHHLNALLFLQCKNQRGICNQAADIVQAKRRLLLAESTRGELLTLCFKKQLEALKKLDEIDIINHMAGVAWYACLFEEFDQILYKILRLFTENIPKNRNVLFRGPVNTGKTTFAAALMDLVEGKCLNVNCPSDKLNFELGCAIDRFAVCFEDVKGQTMMNKKLTPGQGISNLDNMRDFLDGAVTVNLERKHMNKRSQIFPPCVVTMNEYFMPQTLFIRFCLKLDFTCKPNLQSALEKTPSLLSGRILQNGLTLFLLLMWYFPNTRFHASLREDIATWKEIVSKQVSYTQFCTMLEHVEAGDSPLKDLLEEEETE</sequence>
<comment type="subcellular location">
    <subcellularLocation>
        <location evidence="1">Host nucleus</location>
    </subcellularLocation>
</comment>
<evidence type="ECO:0000256" key="16">
    <source>
        <dbReference type="ARBA" id="ARBA00034617"/>
    </source>
</evidence>
<keyword evidence="15" id="KW-0413">Isomerase</keyword>
<evidence type="ECO:0000256" key="4">
    <source>
        <dbReference type="ARBA" id="ARBA00022562"/>
    </source>
</evidence>
<name>A0A1S7J022_9POLY</name>
<keyword evidence="14 19" id="KW-0238">DNA-binding</keyword>
<accession>A0A1S7J022</accession>
<dbReference type="Gene3D" id="1.20.1050.70">
    <property type="entry name" value="Large T antigen, SV40, domain 3"/>
    <property type="match status" value="1"/>
</dbReference>
<evidence type="ECO:0000256" key="7">
    <source>
        <dbReference type="ARBA" id="ARBA00022741"/>
    </source>
</evidence>
<feature type="compositionally biased region" description="Low complexity" evidence="21">
    <location>
        <begin position="159"/>
        <end position="173"/>
    </location>
</feature>
<dbReference type="GO" id="GO:0006260">
    <property type="term" value="P:DNA replication"/>
    <property type="evidence" value="ECO:0007669"/>
    <property type="project" value="UniProtKB-KW"/>
</dbReference>
<keyword evidence="11" id="KW-0862">Zinc</keyword>
<dbReference type="Gene3D" id="1.10.287.110">
    <property type="entry name" value="DnaJ domain"/>
    <property type="match status" value="1"/>
</dbReference>
<dbReference type="SUPFAM" id="SSF52540">
    <property type="entry name" value="P-loop containing nucleoside triphosphate hydrolases"/>
    <property type="match status" value="1"/>
</dbReference>
<dbReference type="KEGG" id="vg:31355522"/>
<evidence type="ECO:0000256" key="19">
    <source>
        <dbReference type="PROSITE-ProRule" id="PRU00620"/>
    </source>
</evidence>
<keyword evidence="4" id="KW-1048">Host nucleus</keyword>
<keyword evidence="12" id="KW-0067">ATP-binding</keyword>
<dbReference type="GO" id="GO:0005524">
    <property type="term" value="F:ATP binding"/>
    <property type="evidence" value="ECO:0007669"/>
    <property type="project" value="UniProtKB-KW"/>
</dbReference>
<dbReference type="PROSITE" id="PS51206">
    <property type="entry name" value="SF3_HELICASE_1"/>
    <property type="match status" value="1"/>
</dbReference>
<dbReference type="GO" id="GO:0016787">
    <property type="term" value="F:hydrolase activity"/>
    <property type="evidence" value="ECO:0007669"/>
    <property type="project" value="UniProtKB-KW"/>
</dbReference>
<dbReference type="EMBL" id="LC185216">
    <property type="protein sequence ID" value="BAX01881.1"/>
    <property type="molecule type" value="Genomic_DNA"/>
</dbReference>
<dbReference type="InterPro" id="IPR017910">
    <property type="entry name" value="Znf_lg_T-Ag_D1-typ"/>
</dbReference>
<dbReference type="InterPro" id="IPR037102">
    <property type="entry name" value="Znf_lg_T-Ag_D1_dom_sf"/>
</dbReference>
<dbReference type="InterPro" id="IPR027417">
    <property type="entry name" value="P-loop_NTPase"/>
</dbReference>
<evidence type="ECO:0000256" key="12">
    <source>
        <dbReference type="ARBA" id="ARBA00022840"/>
    </source>
</evidence>
<evidence type="ECO:0000256" key="14">
    <source>
        <dbReference type="ARBA" id="ARBA00023125"/>
    </source>
</evidence>
<keyword evidence="13" id="KW-0007">Acetylation</keyword>
<dbReference type="Proteomes" id="UP000201300">
    <property type="component" value="Segment"/>
</dbReference>
<evidence type="ECO:0000259" key="23">
    <source>
        <dbReference type="PROSITE" id="PS51287"/>
    </source>
</evidence>
<dbReference type="Gene3D" id="3.40.1310.20">
    <property type="match status" value="1"/>
</dbReference>
<keyword evidence="8 20" id="KW-0863">Zinc-finger</keyword>
<dbReference type="GO" id="GO:0003688">
    <property type="term" value="F:DNA replication origin binding"/>
    <property type="evidence" value="ECO:0007669"/>
    <property type="project" value="InterPro"/>
</dbReference>
<evidence type="ECO:0000256" key="9">
    <source>
        <dbReference type="ARBA" id="ARBA00022801"/>
    </source>
</evidence>
<dbReference type="RefSeq" id="YP_009351914.1">
    <property type="nucleotide sequence ID" value="NC_034221.1"/>
</dbReference>
<protein>
    <recommendedName>
        <fullName evidence="17">DNA 3'-5' helicase</fullName>
        <ecNumber evidence="17">5.6.2.4</ecNumber>
    </recommendedName>
</protein>
<evidence type="ECO:0000313" key="25">
    <source>
        <dbReference type="EMBL" id="BAX01881.1"/>
    </source>
</evidence>
<dbReference type="Pfam" id="PF02217">
    <property type="entry name" value="T_Ag_DNA_bind"/>
    <property type="match status" value="1"/>
</dbReference>
<evidence type="ECO:0000256" key="2">
    <source>
        <dbReference type="ARBA" id="ARBA00022518"/>
    </source>
</evidence>
<dbReference type="InterPro" id="IPR036869">
    <property type="entry name" value="J_dom_sf"/>
</dbReference>
<dbReference type="Gene3D" id="3.40.50.300">
    <property type="entry name" value="P-loop containing nucleotide triphosphate hydrolases"/>
    <property type="match status" value="1"/>
</dbReference>
<feature type="compositionally biased region" description="Basic and acidic residues" evidence="21">
    <location>
        <begin position="99"/>
        <end position="111"/>
    </location>
</feature>
<dbReference type="PIRSF" id="PIRSF003368">
    <property type="entry name" value="Large_T_antigen_polyomaV"/>
    <property type="match status" value="1"/>
</dbReference>
<evidence type="ECO:0000256" key="18">
    <source>
        <dbReference type="ARBA" id="ARBA00048988"/>
    </source>
</evidence>
<proteinExistence type="predicted"/>
<evidence type="ECO:0000256" key="6">
    <source>
        <dbReference type="ARBA" id="ARBA00022723"/>
    </source>
</evidence>
<evidence type="ECO:0000256" key="11">
    <source>
        <dbReference type="ARBA" id="ARBA00022833"/>
    </source>
</evidence>
<dbReference type="PROSITE" id="PS51287">
    <property type="entry name" value="T_AG_OBD"/>
    <property type="match status" value="1"/>
</dbReference>
<dbReference type="PROSITE" id="PS51341">
    <property type="entry name" value="ZF_LTAG_D1"/>
    <property type="match status" value="1"/>
</dbReference>
<feature type="domain" description="T-ag D1-type" evidence="24">
    <location>
        <begin position="349"/>
        <end position="439"/>
    </location>
</feature>
<dbReference type="InterPro" id="IPR010932">
    <property type="entry name" value="Lg_T_Ag_Polyomavir_C"/>
</dbReference>
<dbReference type="GO" id="GO:0043138">
    <property type="term" value="F:3'-5' DNA helicase activity"/>
    <property type="evidence" value="ECO:0007669"/>
    <property type="project" value="UniProtKB-EC"/>
</dbReference>
<dbReference type="EC" id="5.6.2.4" evidence="17"/>
<dbReference type="InterPro" id="IPR003133">
    <property type="entry name" value="T_Ag_DNA-bd"/>
</dbReference>
<evidence type="ECO:0000256" key="1">
    <source>
        <dbReference type="ARBA" id="ARBA00004147"/>
    </source>
</evidence>
<reference evidence="25 26" key="1">
    <citation type="journal article" date="2017" name="J. Gen. Virol.">
        <title>Discovery of African bat polyomaviruses and infrequent recombination in the large T antigen in the Polyomaviridae.</title>
        <authorList>
            <person name="Carr M."/>
            <person name="Gonzalez G."/>
            <person name="Sasaki M."/>
            <person name="Ito K."/>
            <person name="Ishii A."/>
            <person name="Hang'ombe B.M."/>
            <person name="Mweene A.S."/>
            <person name="Orba Y."/>
            <person name="Sawa H."/>
        </authorList>
    </citation>
    <scope>NUCLEOTIDE SEQUENCE [LARGE SCALE GENOMIC DNA]</scope>
    <source>
        <strain evidence="25 26">12SuB08</strain>
    </source>
</reference>
<keyword evidence="5" id="KW-0235">DNA replication</keyword>
<keyword evidence="26" id="KW-1185">Reference proteome</keyword>
<comment type="catalytic activity">
    <reaction evidence="16">
        <text>Couples ATP hydrolysis with the unwinding of duplex DNA by translocating in the 3'-5' direction.</text>
        <dbReference type="EC" id="5.6.2.4"/>
    </reaction>
</comment>
<dbReference type="Pfam" id="PF06431">
    <property type="entry name" value="Polyoma_lg_T_C"/>
    <property type="match status" value="1"/>
</dbReference>
<dbReference type="Gene3D" id="1.10.10.510">
    <property type="entry name" value="Zinc finger, large T-antigen D1 domain"/>
    <property type="match status" value="1"/>
</dbReference>
<evidence type="ECO:0000256" key="13">
    <source>
        <dbReference type="ARBA" id="ARBA00022990"/>
    </source>
</evidence>
<evidence type="ECO:0000259" key="22">
    <source>
        <dbReference type="PROSITE" id="PS51206"/>
    </source>
</evidence>
<evidence type="ECO:0000259" key="24">
    <source>
        <dbReference type="PROSITE" id="PS51341"/>
    </source>
</evidence>
<keyword evidence="10" id="KW-0347">Helicase</keyword>
<dbReference type="OrthoDB" id="14669at10239"/>
<evidence type="ECO:0000256" key="20">
    <source>
        <dbReference type="PROSITE-ProRule" id="PRU00671"/>
    </source>
</evidence>
<keyword evidence="7" id="KW-0547">Nucleotide-binding</keyword>
<evidence type="ECO:0000256" key="10">
    <source>
        <dbReference type="ARBA" id="ARBA00022806"/>
    </source>
</evidence>
<feature type="domain" description="SF3 helicase" evidence="22">
    <location>
        <begin position="478"/>
        <end position="638"/>
    </location>
</feature>
<evidence type="ECO:0000256" key="5">
    <source>
        <dbReference type="ARBA" id="ARBA00022705"/>
    </source>
</evidence>
<evidence type="ECO:0000256" key="17">
    <source>
        <dbReference type="ARBA" id="ARBA00034808"/>
    </source>
</evidence>
<keyword evidence="9" id="KW-0378">Hydrolase</keyword>
<dbReference type="SUPFAM" id="SSF46565">
    <property type="entry name" value="Chaperone J-domain"/>
    <property type="match status" value="1"/>
</dbReference>
<dbReference type="GeneID" id="31355522"/>
<evidence type="ECO:0000256" key="21">
    <source>
        <dbReference type="SAM" id="MobiDB-lite"/>
    </source>
</evidence>
<evidence type="ECO:0000256" key="3">
    <source>
        <dbReference type="ARBA" id="ARBA00022553"/>
    </source>
</evidence>
<dbReference type="GO" id="GO:0008270">
    <property type="term" value="F:zinc ion binding"/>
    <property type="evidence" value="ECO:0007669"/>
    <property type="project" value="UniProtKB-KW"/>
</dbReference>
<comment type="catalytic activity">
    <reaction evidence="18">
        <text>ATP + H2O = ADP + phosphate + H(+)</text>
        <dbReference type="Rhea" id="RHEA:13065"/>
        <dbReference type="ChEBI" id="CHEBI:15377"/>
        <dbReference type="ChEBI" id="CHEBI:15378"/>
        <dbReference type="ChEBI" id="CHEBI:30616"/>
        <dbReference type="ChEBI" id="CHEBI:43474"/>
        <dbReference type="ChEBI" id="CHEBI:456216"/>
        <dbReference type="EC" id="5.6.2.4"/>
    </reaction>
</comment>
<feature type="region of interest" description="Disordered" evidence="21">
    <location>
        <begin position="97"/>
        <end position="218"/>
    </location>
</feature>
<organism evidence="25 26">
    <name type="scientific">Miniopterus schreibersii polyomavirus 2</name>
    <dbReference type="NCBI Taxonomy" id="1904409"/>
    <lineage>
        <taxon>Viruses</taxon>
        <taxon>Monodnaviria</taxon>
        <taxon>Shotokuvirae</taxon>
        <taxon>Cossaviricota</taxon>
        <taxon>Papovaviricetes</taxon>
        <taxon>Sepolyvirales</taxon>
        <taxon>Polyomaviridae</taxon>
        <taxon>Alphapolyomavirus</taxon>
        <taxon>Alphapolyomavirus secumischreibersii</taxon>
    </lineage>
</organism>
<keyword evidence="3" id="KW-0597">Phosphoprotein</keyword>
<feature type="compositionally biased region" description="Basic and acidic residues" evidence="21">
    <location>
        <begin position="183"/>
        <end position="195"/>
    </location>
</feature>
<keyword evidence="6" id="KW-0479">Metal-binding</keyword>
<keyword evidence="2" id="KW-0244">Early protein</keyword>
<feature type="DNA-binding region" description="T-ag OBD" evidence="19">
    <location>
        <begin position="224"/>
        <end position="343"/>
    </location>
</feature>
<evidence type="ECO:0000313" key="26">
    <source>
        <dbReference type="Proteomes" id="UP000201300"/>
    </source>
</evidence>
<dbReference type="InterPro" id="IPR014015">
    <property type="entry name" value="Helicase_SF3_DNA-vir"/>
</dbReference>
<evidence type="ECO:0000256" key="15">
    <source>
        <dbReference type="ARBA" id="ARBA00023235"/>
    </source>
</evidence>
<dbReference type="GO" id="GO:0042025">
    <property type="term" value="C:host cell nucleus"/>
    <property type="evidence" value="ECO:0007669"/>
    <property type="project" value="UniProtKB-SubCell"/>
</dbReference>